<dbReference type="Proteomes" id="UP000734854">
    <property type="component" value="Unassembled WGS sequence"/>
</dbReference>
<dbReference type="EMBL" id="JACMSC010000017">
    <property type="protein sequence ID" value="KAG6479141.1"/>
    <property type="molecule type" value="Genomic_DNA"/>
</dbReference>
<dbReference type="InterPro" id="IPR056636">
    <property type="entry name" value="DUF7734"/>
</dbReference>
<comment type="caution">
    <text evidence="2">The sequence shown here is derived from an EMBL/GenBank/DDBJ whole genome shotgun (WGS) entry which is preliminary data.</text>
</comment>
<dbReference type="GO" id="GO:0009507">
    <property type="term" value="C:chloroplast"/>
    <property type="evidence" value="ECO:0007669"/>
    <property type="project" value="TreeGrafter"/>
</dbReference>
<dbReference type="PANTHER" id="PTHR36729">
    <property type="entry name" value="EXPRESSED PROTEIN"/>
    <property type="match status" value="1"/>
</dbReference>
<sequence>MHTTNKPPPPMPIHAVLHPPIRLPPPSLSPPTATAMAYASKRGNLVMMRQLRRQYWSCKAIRRRVRYEEGEEEGEEEAYGQNAEIPMLEAYSAAFRDVALLVRAGVDDEEELVLIFKGFSSSLSSRTSSDPSKSVLPGRAVIHSIDVVKGPFNPSNIEYLERELPRDVYKPKMISKQ</sequence>
<evidence type="ECO:0000313" key="3">
    <source>
        <dbReference type="Proteomes" id="UP000734854"/>
    </source>
</evidence>
<dbReference type="Pfam" id="PF24869">
    <property type="entry name" value="DUF7734"/>
    <property type="match status" value="1"/>
</dbReference>
<gene>
    <name evidence="2" type="ORF">ZIOFF_062602</name>
</gene>
<keyword evidence="3" id="KW-1185">Reference proteome</keyword>
<evidence type="ECO:0000259" key="1">
    <source>
        <dbReference type="Pfam" id="PF24869"/>
    </source>
</evidence>
<reference evidence="2 3" key="1">
    <citation type="submission" date="2020-08" db="EMBL/GenBank/DDBJ databases">
        <title>Plant Genome Project.</title>
        <authorList>
            <person name="Zhang R.-G."/>
        </authorList>
    </citation>
    <scope>NUCLEOTIDE SEQUENCE [LARGE SCALE GENOMIC DNA]</scope>
    <source>
        <tissue evidence="2">Rhizome</tissue>
    </source>
</reference>
<protein>
    <recommendedName>
        <fullName evidence="1">DUF7734 domain-containing protein</fullName>
    </recommendedName>
</protein>
<feature type="domain" description="DUF7734" evidence="1">
    <location>
        <begin position="87"/>
        <end position="169"/>
    </location>
</feature>
<accession>A0A8J5KAV3</accession>
<dbReference type="PANTHER" id="PTHR36729:SF2">
    <property type="entry name" value="EXPRESSED PROTEIN"/>
    <property type="match status" value="1"/>
</dbReference>
<dbReference type="AlphaFoldDB" id="A0A8J5KAV3"/>
<name>A0A8J5KAV3_ZINOF</name>
<organism evidence="2 3">
    <name type="scientific">Zingiber officinale</name>
    <name type="common">Ginger</name>
    <name type="synonym">Amomum zingiber</name>
    <dbReference type="NCBI Taxonomy" id="94328"/>
    <lineage>
        <taxon>Eukaryota</taxon>
        <taxon>Viridiplantae</taxon>
        <taxon>Streptophyta</taxon>
        <taxon>Embryophyta</taxon>
        <taxon>Tracheophyta</taxon>
        <taxon>Spermatophyta</taxon>
        <taxon>Magnoliopsida</taxon>
        <taxon>Liliopsida</taxon>
        <taxon>Zingiberales</taxon>
        <taxon>Zingiberaceae</taxon>
        <taxon>Zingiber</taxon>
    </lineage>
</organism>
<evidence type="ECO:0000313" key="2">
    <source>
        <dbReference type="EMBL" id="KAG6479141.1"/>
    </source>
</evidence>
<proteinExistence type="predicted"/>